<dbReference type="PANTHER" id="PTHR24221">
    <property type="entry name" value="ATP-BINDING CASSETTE SUB-FAMILY B"/>
    <property type="match status" value="1"/>
</dbReference>
<feature type="domain" description="ABC transporter" evidence="1">
    <location>
        <begin position="12"/>
        <end position="50"/>
    </location>
</feature>
<dbReference type="Gene3D" id="3.40.50.300">
    <property type="entry name" value="P-loop containing nucleotide triphosphate hydrolases"/>
    <property type="match status" value="1"/>
</dbReference>
<dbReference type="AlphaFoldDB" id="D6PLD8"/>
<dbReference type="GO" id="GO:0034040">
    <property type="term" value="F:ATPase-coupled lipid transmembrane transporter activity"/>
    <property type="evidence" value="ECO:0007669"/>
    <property type="project" value="TreeGrafter"/>
</dbReference>
<dbReference type="SUPFAM" id="SSF52540">
    <property type="entry name" value="P-loop containing nucleoside triphosphate hydrolases"/>
    <property type="match status" value="1"/>
</dbReference>
<evidence type="ECO:0000313" key="2">
    <source>
        <dbReference type="EMBL" id="ADD96539.1"/>
    </source>
</evidence>
<name>D6PLD8_9ZZZZ</name>
<proteinExistence type="predicted"/>
<reference evidence="2" key="1">
    <citation type="journal article" date="2010" name="ISME J.">
        <title>Metagenome of the Mediterranean deep chlorophyll maximum studied by direct and fosmid library 454 pyrosequencing.</title>
        <authorList>
            <person name="Ghai R."/>
            <person name="Martin-Cuadrado A.B."/>
            <person name="Molto A.G."/>
            <person name="Heredia I.G."/>
            <person name="Cabrera R."/>
            <person name="Martin J."/>
            <person name="Verdu M."/>
            <person name="Deschamps P."/>
            <person name="Moreira D."/>
            <person name="Lopez-Garcia P."/>
            <person name="Mira A."/>
            <person name="Rodriguez-Valera F."/>
        </authorList>
    </citation>
    <scope>NUCLEOTIDE SEQUENCE</scope>
</reference>
<dbReference type="Pfam" id="PF00005">
    <property type="entry name" value="ABC_tran"/>
    <property type="match status" value="1"/>
</dbReference>
<dbReference type="PANTHER" id="PTHR24221:SF654">
    <property type="entry name" value="ATP-BINDING CASSETTE SUB-FAMILY B MEMBER 6"/>
    <property type="match status" value="1"/>
</dbReference>
<dbReference type="InterPro" id="IPR027417">
    <property type="entry name" value="P-loop_NTPase"/>
</dbReference>
<accession>D6PLD8</accession>
<protein>
    <recommendedName>
        <fullName evidence="1">ABC transporter domain-containing protein</fullName>
    </recommendedName>
</protein>
<dbReference type="GO" id="GO:0005524">
    <property type="term" value="F:ATP binding"/>
    <property type="evidence" value="ECO:0007669"/>
    <property type="project" value="InterPro"/>
</dbReference>
<dbReference type="InterPro" id="IPR039421">
    <property type="entry name" value="Type_1_exporter"/>
</dbReference>
<organism evidence="2">
    <name type="scientific">uncultured organism MedDCM-OCT-S11-C293</name>
    <dbReference type="NCBI Taxonomy" id="743659"/>
    <lineage>
        <taxon>unclassified sequences</taxon>
        <taxon>environmental samples</taxon>
    </lineage>
</organism>
<dbReference type="InterPro" id="IPR003439">
    <property type="entry name" value="ABC_transporter-like_ATP-bd"/>
</dbReference>
<evidence type="ECO:0000259" key="1">
    <source>
        <dbReference type="Pfam" id="PF00005"/>
    </source>
</evidence>
<sequence length="111" mass="12564">MDLVEKLPNGVETTLGEHGIRLSGGQRQRVALARAFYYGRNVLIMDEATSSLDNETEKEIVEEIKLLKGQKTMIVIAHRLTTILHCDWIYRLENGKIVEEGTPEQLIQTVS</sequence>
<dbReference type="EMBL" id="GU943146">
    <property type="protein sequence ID" value="ADD96539.1"/>
    <property type="molecule type" value="Genomic_DNA"/>
</dbReference>
<dbReference type="GO" id="GO:0016887">
    <property type="term" value="F:ATP hydrolysis activity"/>
    <property type="evidence" value="ECO:0007669"/>
    <property type="project" value="InterPro"/>
</dbReference>